<keyword evidence="5 7" id="KW-0456">Lyase</keyword>
<dbReference type="EC" id="4.3.1.19" evidence="3"/>
<gene>
    <name evidence="7" type="primary">ilvA</name>
    <name evidence="7" type="ORF">ACFQPE_17150</name>
</gene>
<comment type="caution">
    <text evidence="7">The sequence shown here is derived from an EMBL/GenBank/DDBJ whole genome shotgun (WGS) entry which is preliminary data.</text>
</comment>
<dbReference type="NCBIfam" id="TIGR01127">
    <property type="entry name" value="ilvA_1Cterm"/>
    <property type="match status" value="1"/>
</dbReference>
<dbReference type="AlphaFoldDB" id="A0ABD6AFA9"/>
<reference evidence="7 8" key="1">
    <citation type="journal article" date="2019" name="Int. J. Syst. Evol. Microbiol.">
        <title>The Global Catalogue of Microorganisms (GCM) 10K type strain sequencing project: providing services to taxonomists for standard genome sequencing and annotation.</title>
        <authorList>
            <consortium name="The Broad Institute Genomics Platform"/>
            <consortium name="The Broad Institute Genome Sequencing Center for Infectious Disease"/>
            <person name="Wu L."/>
            <person name="Ma J."/>
        </authorList>
    </citation>
    <scope>NUCLEOTIDE SEQUENCE [LARGE SCALE GENOMIC DNA]</scope>
    <source>
        <strain evidence="7 8">PSR21</strain>
    </source>
</reference>
<dbReference type="SUPFAM" id="SSF53686">
    <property type="entry name" value="Tryptophan synthase beta subunit-like PLP-dependent enzymes"/>
    <property type="match status" value="1"/>
</dbReference>
<evidence type="ECO:0000256" key="4">
    <source>
        <dbReference type="ARBA" id="ARBA00022898"/>
    </source>
</evidence>
<evidence type="ECO:0000313" key="7">
    <source>
        <dbReference type="EMBL" id="MFC7318508.1"/>
    </source>
</evidence>
<dbReference type="CDD" id="cd01562">
    <property type="entry name" value="Thr-dehyd"/>
    <property type="match status" value="1"/>
</dbReference>
<dbReference type="EMBL" id="JBHTBF010000003">
    <property type="protein sequence ID" value="MFC7318508.1"/>
    <property type="molecule type" value="Genomic_DNA"/>
</dbReference>
<evidence type="ECO:0000256" key="2">
    <source>
        <dbReference type="ARBA" id="ARBA00010869"/>
    </source>
</evidence>
<dbReference type="GO" id="GO:0004794">
    <property type="term" value="F:threonine deaminase activity"/>
    <property type="evidence" value="ECO:0007669"/>
    <property type="project" value="UniProtKB-EC"/>
</dbReference>
<dbReference type="InterPro" id="IPR050147">
    <property type="entry name" value="Ser/Thr_Dehydratase"/>
</dbReference>
<dbReference type="PANTHER" id="PTHR48078">
    <property type="entry name" value="THREONINE DEHYDRATASE, MITOCHONDRIAL-RELATED"/>
    <property type="match status" value="1"/>
</dbReference>
<dbReference type="PROSITE" id="PS00165">
    <property type="entry name" value="DEHYDRATASE_SER_THR"/>
    <property type="match status" value="1"/>
</dbReference>
<evidence type="ECO:0000313" key="8">
    <source>
        <dbReference type="Proteomes" id="UP001596547"/>
    </source>
</evidence>
<dbReference type="FunFam" id="3.40.50.1100:FF:000005">
    <property type="entry name" value="Threonine dehydratase catabolic"/>
    <property type="match status" value="1"/>
</dbReference>
<comment type="cofactor">
    <cofactor evidence="1">
        <name>pyridoxal 5'-phosphate</name>
        <dbReference type="ChEBI" id="CHEBI:597326"/>
    </cofactor>
</comment>
<evidence type="ECO:0000256" key="5">
    <source>
        <dbReference type="ARBA" id="ARBA00023239"/>
    </source>
</evidence>
<evidence type="ECO:0000256" key="1">
    <source>
        <dbReference type="ARBA" id="ARBA00001933"/>
    </source>
</evidence>
<dbReference type="InterPro" id="IPR036052">
    <property type="entry name" value="TrpB-like_PALP_sf"/>
</dbReference>
<feature type="domain" description="Tryptophan synthase beta chain-like PALP" evidence="6">
    <location>
        <begin position="37"/>
        <end position="324"/>
    </location>
</feature>
<proteinExistence type="inferred from homology"/>
<name>A0ABD6AFA9_9EURY</name>
<dbReference type="InterPro" id="IPR000634">
    <property type="entry name" value="Ser/Thr_deHydtase_PyrdxlP-BS"/>
</dbReference>
<evidence type="ECO:0000259" key="6">
    <source>
        <dbReference type="Pfam" id="PF00291"/>
    </source>
</evidence>
<organism evidence="7 8">
    <name type="scientific">Halomarina halobia</name>
    <dbReference type="NCBI Taxonomy" id="3033386"/>
    <lineage>
        <taxon>Archaea</taxon>
        <taxon>Methanobacteriati</taxon>
        <taxon>Methanobacteriota</taxon>
        <taxon>Stenosarchaea group</taxon>
        <taxon>Halobacteria</taxon>
        <taxon>Halobacteriales</taxon>
        <taxon>Natronomonadaceae</taxon>
        <taxon>Halomarina</taxon>
    </lineage>
</organism>
<dbReference type="RefSeq" id="WP_276306650.1">
    <property type="nucleotide sequence ID" value="NZ_CP119993.1"/>
</dbReference>
<evidence type="ECO:0000256" key="3">
    <source>
        <dbReference type="ARBA" id="ARBA00012096"/>
    </source>
</evidence>
<comment type="similarity">
    <text evidence="2">Belongs to the serine/threonine dehydratase family.</text>
</comment>
<keyword evidence="4" id="KW-0663">Pyridoxal phosphate</keyword>
<dbReference type="PANTHER" id="PTHR48078:SF6">
    <property type="entry name" value="L-THREONINE DEHYDRATASE CATABOLIC TDCB"/>
    <property type="match status" value="1"/>
</dbReference>
<accession>A0ABD6AFA9</accession>
<dbReference type="GeneID" id="79317310"/>
<dbReference type="Proteomes" id="UP001596547">
    <property type="component" value="Unassembled WGS sequence"/>
</dbReference>
<keyword evidence="8" id="KW-1185">Reference proteome</keyword>
<protein>
    <recommendedName>
        <fullName evidence="3">threonine ammonia-lyase</fullName>
        <ecNumber evidence="3">4.3.1.19</ecNumber>
    </recommendedName>
</protein>
<dbReference type="Gene3D" id="3.40.50.1100">
    <property type="match status" value="2"/>
</dbReference>
<dbReference type="InterPro" id="IPR001926">
    <property type="entry name" value="TrpB-like_PALP"/>
</dbReference>
<dbReference type="Pfam" id="PF00291">
    <property type="entry name" value="PALP"/>
    <property type="match status" value="1"/>
</dbReference>
<sequence length="434" mass="44606">MSPSSEPDDATADAIPAADEVVTVADVEAARDRLEGVVHRTPLDGSTTFAERSGADAVHLKLENTQRTGSFKIRGAYNAMAQLPPAVRERGVVAASAGNHAQGVALAGRALDVDATVVVPEVTPAAKIEATRGYGARVVVEGADYERSYEHALDLAEEEDREFVHPFDDEGVIAGQGTVGLELVEQAPGLDTVLVSVGGGGLVSGIATALKARDPDVRVVGVQPEGAAHAKPSLDRDEIRVLSEVDTVAEGIADVRLLGKTFAVMRERVDDVVTVSDVDLAVATTLLAERAKTVAEAAGAAPVAALLSGAVDVEGERVAAVVSGGNANLTDHAELARTGLSGLGRYVEARLGLAGWPTALGDVARTVEGCGAELDALERARPGAADDPNRTPVRIGVEGSGPAHLGDVLAALDDLDGVTVVEHGLNVERVEGLD</sequence>
<dbReference type="InterPro" id="IPR005789">
    <property type="entry name" value="Thr_deHydtase_catblc"/>
</dbReference>